<evidence type="ECO:0000256" key="1">
    <source>
        <dbReference type="ARBA" id="ARBA00022833"/>
    </source>
</evidence>
<evidence type="ECO:0000256" key="6">
    <source>
        <dbReference type="SAM" id="MobiDB-lite"/>
    </source>
</evidence>
<dbReference type="AlphaFoldDB" id="A0A0P7BQI4"/>
<dbReference type="GO" id="GO:0003677">
    <property type="term" value="F:DNA binding"/>
    <property type="evidence" value="ECO:0007669"/>
    <property type="project" value="UniProtKB-KW"/>
</dbReference>
<keyword evidence="3" id="KW-0238">DNA-binding</keyword>
<evidence type="ECO:0000313" key="8">
    <source>
        <dbReference type="EMBL" id="KPM43249.1"/>
    </source>
</evidence>
<dbReference type="InterPro" id="IPR052073">
    <property type="entry name" value="Amide_Lactam_Regulators"/>
</dbReference>
<dbReference type="GO" id="GO:0006351">
    <property type="term" value="P:DNA-templated transcription"/>
    <property type="evidence" value="ECO:0007669"/>
    <property type="project" value="InterPro"/>
</dbReference>
<dbReference type="PANTHER" id="PTHR47171">
    <property type="entry name" value="FARA-RELATED"/>
    <property type="match status" value="1"/>
</dbReference>
<evidence type="ECO:0000313" key="9">
    <source>
        <dbReference type="Proteomes" id="UP000050424"/>
    </source>
</evidence>
<reference evidence="8 9" key="1">
    <citation type="submission" date="2015-09" db="EMBL/GenBank/DDBJ databases">
        <title>Draft genome of a European isolate of the apple canker pathogen Neonectria ditissima.</title>
        <authorList>
            <person name="Gomez-Cortecero A."/>
            <person name="Harrison R.J."/>
            <person name="Armitage A.D."/>
        </authorList>
    </citation>
    <scope>NUCLEOTIDE SEQUENCE [LARGE SCALE GENOMIC DNA]</scope>
    <source>
        <strain evidence="8 9">R09/05</strain>
    </source>
</reference>
<evidence type="ECO:0000256" key="2">
    <source>
        <dbReference type="ARBA" id="ARBA00023015"/>
    </source>
</evidence>
<feature type="region of interest" description="Disordered" evidence="6">
    <location>
        <begin position="462"/>
        <end position="487"/>
    </location>
</feature>
<keyword evidence="5" id="KW-0539">Nucleus</keyword>
<dbReference type="STRING" id="78410.A0A0P7BQI4"/>
<feature type="domain" description="Xylanolytic transcriptional activator regulatory" evidence="7">
    <location>
        <begin position="123"/>
        <end position="194"/>
    </location>
</feature>
<dbReference type="PANTHER" id="PTHR47171:SF4">
    <property type="entry name" value="ACETAMIDASE REGULATORY PROTEIN"/>
    <property type="match status" value="1"/>
</dbReference>
<dbReference type="InterPro" id="IPR007219">
    <property type="entry name" value="XnlR_reg_dom"/>
</dbReference>
<keyword evidence="1" id="KW-0862">Zinc</keyword>
<sequence length="518" mass="58628">MNRIPPEALERPDKKLADRLIRAYFDNVNRGWPIVDEDWFMHQNEGRNPRNPVPLALLNAVFLVGAHVLSAQDGSMRQMQKLFFYRAKTLVDYRLEQDRVMYVQVALLLTWYSDGLEEVVANAWYWIGIATRTAFGISMNRDITHSRMQSVHKRVYTRLWWVLFQFDTIASASCGRPQVINVDDSDVPELKHSDFKGIPEAAADFTIHQTKLCLIISRTMREGWALRSSPERRIQAVKNADEALAQLLTDLPPKLSLSVVHLDTWRSILHLTYNNFVILLHRAPPRHSTRDRASVVCSDPSLCGGAADAIGSIFDALLNRGELCTMWLYSNHVLFTAIVHVGGELDSANPLVAARSQRVFESLLSALRGLSRYRRYAQGLLQLFEQRALRVKKSQVRAGGSNLRPSVWASEAHFIQHPTTTSTWSDLNDHMQARLATSPLGMDLTDERPSFDAEPSQIDDTECYWGSRHEPPMGKSRTDSEQGRLNPSGDGVLDDLFFLDESALNFFLGEADDQPLGL</sequence>
<evidence type="ECO:0000256" key="3">
    <source>
        <dbReference type="ARBA" id="ARBA00023125"/>
    </source>
</evidence>
<gene>
    <name evidence="8" type="ORF">AK830_g3307</name>
</gene>
<accession>A0A0P7BQI4</accession>
<dbReference type="Proteomes" id="UP000050424">
    <property type="component" value="Unassembled WGS sequence"/>
</dbReference>
<feature type="compositionally biased region" description="Basic and acidic residues" evidence="6">
    <location>
        <begin position="467"/>
        <end position="482"/>
    </location>
</feature>
<organism evidence="8 9">
    <name type="scientific">Neonectria ditissima</name>
    <dbReference type="NCBI Taxonomy" id="78410"/>
    <lineage>
        <taxon>Eukaryota</taxon>
        <taxon>Fungi</taxon>
        <taxon>Dikarya</taxon>
        <taxon>Ascomycota</taxon>
        <taxon>Pezizomycotina</taxon>
        <taxon>Sordariomycetes</taxon>
        <taxon>Hypocreomycetidae</taxon>
        <taxon>Hypocreales</taxon>
        <taxon>Nectriaceae</taxon>
        <taxon>Neonectria</taxon>
    </lineage>
</organism>
<comment type="caution">
    <text evidence="8">The sequence shown here is derived from an EMBL/GenBank/DDBJ whole genome shotgun (WGS) entry which is preliminary data.</text>
</comment>
<dbReference type="GO" id="GO:0008270">
    <property type="term" value="F:zinc ion binding"/>
    <property type="evidence" value="ECO:0007669"/>
    <property type="project" value="InterPro"/>
</dbReference>
<protein>
    <recommendedName>
        <fullName evidence="7">Xylanolytic transcriptional activator regulatory domain-containing protein</fullName>
    </recommendedName>
</protein>
<name>A0A0P7BQI4_9HYPO</name>
<evidence type="ECO:0000256" key="4">
    <source>
        <dbReference type="ARBA" id="ARBA00023163"/>
    </source>
</evidence>
<keyword evidence="2" id="KW-0805">Transcription regulation</keyword>
<dbReference type="SMART" id="SM00906">
    <property type="entry name" value="Fungal_trans"/>
    <property type="match status" value="1"/>
</dbReference>
<dbReference type="OrthoDB" id="4236860at2759"/>
<evidence type="ECO:0000259" key="7">
    <source>
        <dbReference type="SMART" id="SM00906"/>
    </source>
</evidence>
<dbReference type="CDD" id="cd12148">
    <property type="entry name" value="fungal_TF_MHR"/>
    <property type="match status" value="1"/>
</dbReference>
<dbReference type="Pfam" id="PF04082">
    <property type="entry name" value="Fungal_trans"/>
    <property type="match status" value="1"/>
</dbReference>
<evidence type="ECO:0000256" key="5">
    <source>
        <dbReference type="ARBA" id="ARBA00023242"/>
    </source>
</evidence>
<proteinExistence type="predicted"/>
<dbReference type="EMBL" id="LKCW01000036">
    <property type="protein sequence ID" value="KPM43249.1"/>
    <property type="molecule type" value="Genomic_DNA"/>
</dbReference>
<keyword evidence="4" id="KW-0804">Transcription</keyword>
<keyword evidence="9" id="KW-1185">Reference proteome</keyword>